<dbReference type="HOGENOM" id="CLU_699834_0_0_11"/>
<evidence type="ECO:0000313" key="2">
    <source>
        <dbReference type="EMBL" id="BAK35749.1"/>
    </source>
</evidence>
<dbReference type="STRING" id="1032480.MLP_27350"/>
<proteinExistence type="predicted"/>
<protein>
    <recommendedName>
        <fullName evidence="4">WxL domain-containing protein</fullName>
    </recommendedName>
</protein>
<keyword evidence="3" id="KW-1185">Reference proteome</keyword>
<gene>
    <name evidence="2" type="ordered locus">MLP_27350</name>
</gene>
<name>F5XI80_MICPN</name>
<reference evidence="2 3" key="1">
    <citation type="submission" date="2011-05" db="EMBL/GenBank/DDBJ databases">
        <title>Whole genome sequence of Microlunatus phosphovorus NM-1.</title>
        <authorList>
            <person name="Hosoyama A."/>
            <person name="Sasaki K."/>
            <person name="Harada T."/>
            <person name="Igarashi R."/>
            <person name="Kawakoshi A."/>
            <person name="Sasagawa M."/>
            <person name="Fukada J."/>
            <person name="Nakamura S."/>
            <person name="Katano Y."/>
            <person name="Hanada S."/>
            <person name="Kamagata Y."/>
            <person name="Nakamura N."/>
            <person name="Yamazaki S."/>
            <person name="Fujita N."/>
        </authorList>
    </citation>
    <scope>NUCLEOTIDE SEQUENCE [LARGE SCALE GENOMIC DNA]</scope>
    <source>
        <strain evidence="3">ATCC 700054 / DSM 10555 / JCM 9379 / NBRC 101784 / NCIMB 13414 / VKM Ac-1990 / NM-1</strain>
    </source>
</reference>
<dbReference type="PROSITE" id="PS51318">
    <property type="entry name" value="TAT"/>
    <property type="match status" value="1"/>
</dbReference>
<dbReference type="InterPro" id="IPR006311">
    <property type="entry name" value="TAT_signal"/>
</dbReference>
<dbReference type="AlphaFoldDB" id="F5XI80"/>
<feature type="region of interest" description="Disordered" evidence="1">
    <location>
        <begin position="184"/>
        <end position="243"/>
    </location>
</feature>
<evidence type="ECO:0008006" key="4">
    <source>
        <dbReference type="Google" id="ProtNLM"/>
    </source>
</evidence>
<dbReference type="EMBL" id="AP012204">
    <property type="protein sequence ID" value="BAK35749.1"/>
    <property type="molecule type" value="Genomic_DNA"/>
</dbReference>
<dbReference type="eggNOG" id="COG3391">
    <property type="taxonomic scope" value="Bacteria"/>
</dbReference>
<evidence type="ECO:0000256" key="1">
    <source>
        <dbReference type="SAM" id="MobiDB-lite"/>
    </source>
</evidence>
<accession>F5XI80</accession>
<sequence length="394" mass="39164">MRSNDRATLGGARISGGLMNSTSLVRRRWWRRAAVMAAAGALAAGSMLNPASAKTYTHASGATVDAPETAVIGSSFTITGTNWTNIAGDAGSVIAVKFDAGAHQHKPGQEIKHPQTGTVLAADIWDVFVADADGTFTRTITLPTAANSVGAAPKAVGGSYTVNLLSGSLGVQDQGRGVPLTLGVVAASTPDPDPTTTTPTPDPTTTTPDPDPTTTTPDPDPTTTAPDPDPTTPAEPSSKADIDVSVDIPVTGGLAVNVASNKLDLGQAKLSSDLSSLDASGTLPAVTVADTRNSNPGWSLTATASNFSASEGLTLDGKYLGIGKTRVVSASAGQTLSLGAGVAPGVGFTGGTTLASAAAGAGQGSATFEADLQLKAPAATTPGDYVSVVTITVS</sequence>
<dbReference type="Proteomes" id="UP000007947">
    <property type="component" value="Chromosome"/>
</dbReference>
<dbReference type="KEGG" id="mph:MLP_27350"/>
<evidence type="ECO:0000313" key="3">
    <source>
        <dbReference type="Proteomes" id="UP000007947"/>
    </source>
</evidence>
<organism evidence="2 3">
    <name type="scientific">Microlunatus phosphovorus (strain ATCC 700054 / DSM 10555 / JCM 9379 / NBRC 101784 / NCIMB 13414 / VKM Ac-1990 / NM-1)</name>
    <dbReference type="NCBI Taxonomy" id="1032480"/>
    <lineage>
        <taxon>Bacteria</taxon>
        <taxon>Bacillati</taxon>
        <taxon>Actinomycetota</taxon>
        <taxon>Actinomycetes</taxon>
        <taxon>Propionibacteriales</taxon>
        <taxon>Propionibacteriaceae</taxon>
        <taxon>Microlunatus</taxon>
    </lineage>
</organism>
<feature type="compositionally biased region" description="Low complexity" evidence="1">
    <location>
        <begin position="194"/>
        <end position="226"/>
    </location>
</feature>